<dbReference type="PIRSF" id="PIRSF006431">
    <property type="entry name" value="Pept_S33"/>
    <property type="match status" value="1"/>
</dbReference>
<evidence type="ECO:0000313" key="11">
    <source>
        <dbReference type="EMBL" id="MCC3271632.1"/>
    </source>
</evidence>
<dbReference type="RefSeq" id="WP_227927874.1">
    <property type="nucleotide sequence ID" value="NZ_JAJFZT010000001.1"/>
</dbReference>
<dbReference type="Proteomes" id="UP001155145">
    <property type="component" value="Unassembled WGS sequence"/>
</dbReference>
<sequence length="328" mass="34865">MGSIPDSGSHGWVQVPHARIYWEGSGNPAGTAVLYLHGGPGSSLGSGGYRSLHNPRLFYTIGIDQRGCGRSTPAAQDDPGHLHLNTTQTLIADIEAVRTSLGISRWIVTGISWGSTLAMAYTLRHPDRVIGLAMAAVTTTSRAEVDWITGGVGRFCPESLARFSRDALAVAGERTVEAYARRLAGEDRTDALAAAGAWLQWESAVAALEPGAPAGPRFDGERSLVTFALLTTRYWAQDGFLPGEAAILARVRELDGIPARLIHGRRDVGSPVGTAWELHRHWPSSRLTVIEDEGHVGPKALAALGAAVEQLRGAEPAPPVGFDHGQIL</sequence>
<feature type="active site" evidence="9">
    <location>
        <position position="267"/>
    </location>
</feature>
<comment type="similarity">
    <text evidence="3 8">Belongs to the peptidase S33 family.</text>
</comment>
<dbReference type="PANTHER" id="PTHR43722">
    <property type="entry name" value="PROLINE IMINOPEPTIDASE"/>
    <property type="match status" value="1"/>
</dbReference>
<evidence type="ECO:0000256" key="1">
    <source>
        <dbReference type="ARBA" id="ARBA00001585"/>
    </source>
</evidence>
<comment type="catalytic activity">
    <reaction evidence="1 8">
        <text>Release of N-terminal proline from a peptide.</text>
        <dbReference type="EC" id="3.4.11.5"/>
    </reaction>
</comment>
<evidence type="ECO:0000256" key="8">
    <source>
        <dbReference type="PIRNR" id="PIRNR006431"/>
    </source>
</evidence>
<evidence type="ECO:0000256" key="9">
    <source>
        <dbReference type="PIRSR" id="PIRSR006431-1"/>
    </source>
</evidence>
<evidence type="ECO:0000259" key="10">
    <source>
        <dbReference type="Pfam" id="PF00561"/>
    </source>
</evidence>
<dbReference type="SUPFAM" id="SSF53474">
    <property type="entry name" value="alpha/beta-Hydrolases"/>
    <property type="match status" value="1"/>
</dbReference>
<evidence type="ECO:0000256" key="6">
    <source>
        <dbReference type="ARBA" id="ARBA00022670"/>
    </source>
</evidence>
<dbReference type="EC" id="3.4.11.5" evidence="8"/>
<keyword evidence="4 8" id="KW-0031">Aminopeptidase</keyword>
<feature type="domain" description="AB hydrolase-1" evidence="10">
    <location>
        <begin position="32"/>
        <end position="296"/>
    </location>
</feature>
<reference evidence="11" key="1">
    <citation type="submission" date="2021-10" db="EMBL/GenBank/DDBJ databases">
        <title>Novel species in genus Arthrobacter.</title>
        <authorList>
            <person name="Liu Y."/>
        </authorList>
    </citation>
    <scope>NUCLEOTIDE SEQUENCE</scope>
    <source>
        <strain evidence="11">Zg-Y462</strain>
    </source>
</reference>
<accession>A0A9X1S8W6</accession>
<evidence type="ECO:0000313" key="12">
    <source>
        <dbReference type="Proteomes" id="UP001155145"/>
    </source>
</evidence>
<organism evidence="11 12">
    <name type="scientific">Arthrobacter zhangbolii</name>
    <dbReference type="NCBI Taxonomy" id="2886936"/>
    <lineage>
        <taxon>Bacteria</taxon>
        <taxon>Bacillati</taxon>
        <taxon>Actinomycetota</taxon>
        <taxon>Actinomycetes</taxon>
        <taxon>Micrococcales</taxon>
        <taxon>Micrococcaceae</taxon>
        <taxon>Arthrobacter</taxon>
    </lineage>
</organism>
<comment type="caution">
    <text evidence="11">The sequence shown here is derived from an EMBL/GenBank/DDBJ whole genome shotgun (WGS) entry which is preliminary data.</text>
</comment>
<dbReference type="InterPro" id="IPR002410">
    <property type="entry name" value="Peptidase_S33"/>
</dbReference>
<dbReference type="EMBL" id="JAJFZT010000001">
    <property type="protein sequence ID" value="MCC3271632.1"/>
    <property type="molecule type" value="Genomic_DNA"/>
</dbReference>
<evidence type="ECO:0000256" key="3">
    <source>
        <dbReference type="ARBA" id="ARBA00010088"/>
    </source>
</evidence>
<feature type="active site" description="Proton donor" evidence="9">
    <location>
        <position position="295"/>
    </location>
</feature>
<evidence type="ECO:0000256" key="2">
    <source>
        <dbReference type="ARBA" id="ARBA00004496"/>
    </source>
</evidence>
<name>A0A9X1S8W6_9MICC</name>
<protein>
    <recommendedName>
        <fullName evidence="8">Proline iminopeptidase</fullName>
        <shortName evidence="8">PIP</shortName>
        <ecNumber evidence="8">3.4.11.5</ecNumber>
    </recommendedName>
    <alternativeName>
        <fullName evidence="8">Prolyl aminopeptidase</fullName>
    </alternativeName>
</protein>
<dbReference type="PRINTS" id="PR00793">
    <property type="entry name" value="PROAMNOPTASE"/>
</dbReference>
<dbReference type="InterPro" id="IPR000073">
    <property type="entry name" value="AB_hydrolase_1"/>
</dbReference>
<dbReference type="GO" id="GO:0005737">
    <property type="term" value="C:cytoplasm"/>
    <property type="evidence" value="ECO:0007669"/>
    <property type="project" value="UniProtKB-SubCell"/>
</dbReference>
<dbReference type="Pfam" id="PF00561">
    <property type="entry name" value="Abhydrolase_1"/>
    <property type="match status" value="1"/>
</dbReference>
<keyword evidence="5 8" id="KW-0963">Cytoplasm</keyword>
<dbReference type="AlphaFoldDB" id="A0A9X1S8W6"/>
<dbReference type="PANTHER" id="PTHR43722:SF1">
    <property type="entry name" value="PROLINE IMINOPEPTIDASE"/>
    <property type="match status" value="1"/>
</dbReference>
<proteinExistence type="inferred from homology"/>
<comment type="subcellular location">
    <subcellularLocation>
        <location evidence="2 8">Cytoplasm</location>
    </subcellularLocation>
</comment>
<feature type="active site" description="Nucleophile" evidence="9">
    <location>
        <position position="112"/>
    </location>
</feature>
<dbReference type="Gene3D" id="3.40.50.1820">
    <property type="entry name" value="alpha/beta hydrolase"/>
    <property type="match status" value="1"/>
</dbReference>
<evidence type="ECO:0000256" key="7">
    <source>
        <dbReference type="ARBA" id="ARBA00022801"/>
    </source>
</evidence>
<evidence type="ECO:0000256" key="5">
    <source>
        <dbReference type="ARBA" id="ARBA00022490"/>
    </source>
</evidence>
<dbReference type="GO" id="GO:0006508">
    <property type="term" value="P:proteolysis"/>
    <property type="evidence" value="ECO:0007669"/>
    <property type="project" value="UniProtKB-KW"/>
</dbReference>
<keyword evidence="7 8" id="KW-0378">Hydrolase</keyword>
<dbReference type="InterPro" id="IPR005944">
    <property type="entry name" value="Pro_iminopeptidase"/>
</dbReference>
<gene>
    <name evidence="11" type="ORF">LJ755_02645</name>
</gene>
<evidence type="ECO:0000256" key="4">
    <source>
        <dbReference type="ARBA" id="ARBA00022438"/>
    </source>
</evidence>
<dbReference type="InterPro" id="IPR029058">
    <property type="entry name" value="AB_hydrolase_fold"/>
</dbReference>
<dbReference type="GO" id="GO:0004177">
    <property type="term" value="F:aminopeptidase activity"/>
    <property type="evidence" value="ECO:0007669"/>
    <property type="project" value="UniProtKB-UniRule"/>
</dbReference>
<keyword evidence="6 8" id="KW-0645">Protease</keyword>